<evidence type="ECO:0000313" key="2">
    <source>
        <dbReference type="EMBL" id="MFC4709795.1"/>
    </source>
</evidence>
<dbReference type="RefSeq" id="WP_379964086.1">
    <property type="nucleotide sequence ID" value="NZ_JBHSGT010000022.1"/>
</dbReference>
<dbReference type="EMBL" id="JBHSGT010000022">
    <property type="protein sequence ID" value="MFC4709795.1"/>
    <property type="molecule type" value="Genomic_DNA"/>
</dbReference>
<evidence type="ECO:0000259" key="1">
    <source>
        <dbReference type="Pfam" id="PF08818"/>
    </source>
</evidence>
<comment type="caution">
    <text evidence="2">The sequence shown here is derived from an EMBL/GenBank/DDBJ whole genome shotgun (WGS) entry which is preliminary data.</text>
</comment>
<dbReference type="Pfam" id="PF08818">
    <property type="entry name" value="DUF1801"/>
    <property type="match status" value="1"/>
</dbReference>
<sequence length="122" mass="14847">MQNFEEYLAAIENIEHREKIRDLFEWILAEFPELETRIAWNQPMFTHHETFILAFSLAKNHISVSPEVKTLTLFAETIDQSGYERTNNIFRIKWTQPIDRELIKEMIAFNIEDKKDYHKFWR</sequence>
<feature type="domain" description="YdhG-like" evidence="1">
    <location>
        <begin position="16"/>
        <end position="111"/>
    </location>
</feature>
<keyword evidence="3" id="KW-1185">Reference proteome</keyword>
<organism evidence="2 3">
    <name type="scientific">Enterococcus eurekensis</name>
    <dbReference type="NCBI Taxonomy" id="1159753"/>
    <lineage>
        <taxon>Bacteria</taxon>
        <taxon>Bacillati</taxon>
        <taxon>Bacillota</taxon>
        <taxon>Bacilli</taxon>
        <taxon>Lactobacillales</taxon>
        <taxon>Enterococcaceae</taxon>
        <taxon>Enterococcus</taxon>
    </lineage>
</organism>
<dbReference type="SUPFAM" id="SSF159888">
    <property type="entry name" value="YdhG-like"/>
    <property type="match status" value="1"/>
</dbReference>
<evidence type="ECO:0000313" key="3">
    <source>
        <dbReference type="Proteomes" id="UP001596026"/>
    </source>
</evidence>
<protein>
    <submittedName>
        <fullName evidence="2">Iron chaperone</fullName>
    </submittedName>
</protein>
<proteinExistence type="predicted"/>
<dbReference type="Proteomes" id="UP001596026">
    <property type="component" value="Unassembled WGS sequence"/>
</dbReference>
<accession>A0ABV9M2K7</accession>
<dbReference type="InterPro" id="IPR014922">
    <property type="entry name" value="YdhG-like"/>
</dbReference>
<gene>
    <name evidence="2" type="ORF">ACFO3L_03990</name>
</gene>
<name>A0ABV9M2K7_9ENTE</name>
<reference evidence="3" key="1">
    <citation type="journal article" date="2019" name="Int. J. Syst. Evol. Microbiol.">
        <title>The Global Catalogue of Microorganisms (GCM) 10K type strain sequencing project: providing services to taxonomists for standard genome sequencing and annotation.</title>
        <authorList>
            <consortium name="The Broad Institute Genomics Platform"/>
            <consortium name="The Broad Institute Genome Sequencing Center for Infectious Disease"/>
            <person name="Wu L."/>
            <person name="Ma J."/>
        </authorList>
    </citation>
    <scope>NUCLEOTIDE SEQUENCE [LARGE SCALE GENOMIC DNA]</scope>
    <source>
        <strain evidence="3">CGMCC 1.19061</strain>
    </source>
</reference>
<dbReference type="Gene3D" id="3.90.1150.200">
    <property type="match status" value="1"/>
</dbReference>